<protein>
    <recommendedName>
        <fullName evidence="3">Metallo-beta-lactamase domain-containing protein</fullName>
    </recommendedName>
</protein>
<keyword evidence="2" id="KW-0732">Signal</keyword>
<dbReference type="KEGG" id="hyl:LPB072_13620"/>
<comment type="similarity">
    <text evidence="1">Belongs to the metallo-beta-lactamase superfamily. Class-B beta-lactamase family.</text>
</comment>
<evidence type="ECO:0000256" key="2">
    <source>
        <dbReference type="SAM" id="SignalP"/>
    </source>
</evidence>
<dbReference type="PANTHER" id="PTHR42951">
    <property type="entry name" value="METALLO-BETA-LACTAMASE DOMAIN-CONTAINING"/>
    <property type="match status" value="1"/>
</dbReference>
<evidence type="ECO:0000313" key="4">
    <source>
        <dbReference type="EMBL" id="AOW13726.1"/>
    </source>
</evidence>
<dbReference type="SMART" id="SM00849">
    <property type="entry name" value="Lactamase_B"/>
    <property type="match status" value="1"/>
</dbReference>
<feature type="domain" description="Metallo-beta-lactamase" evidence="3">
    <location>
        <begin position="64"/>
        <end position="253"/>
    </location>
</feature>
<dbReference type="PANTHER" id="PTHR42951:SF4">
    <property type="entry name" value="ACYL-COENZYME A THIOESTERASE MBLAC2"/>
    <property type="match status" value="1"/>
</dbReference>
<dbReference type="InterPro" id="IPR036866">
    <property type="entry name" value="RibonucZ/Hydroxyglut_hydro"/>
</dbReference>
<dbReference type="AlphaFoldDB" id="A0A1D8NX93"/>
<sequence>MSGFLRAVVCFLGLWLAGCVASPAQTDCRAQAGVEPVPWEPLAPGVWVWPGAVAEVGVGNRGHVAPTTVVLDGGEAAVIDPGPSLLHGLRVRRSVVCRFQARVRWVVNTHAHAENVLANGAFDELVRGGQAAIVSTSATLAAMRERCSNCLASLKRKAGEAAMAGTNIRWPDRVLNSGDVLQVGRLALQVMPIEQGHTEGDLVLWNARLRIVWAGGLAYMGRIPELSQGSVEGWLLALNHLDQLKPLHVVSAVVSSSQERGSLPEALIETRAYLTALRQGVLQAMDEGHQPQEAGQVPMPAYAHWAGYAERHAFNVQRAWRELEPVWMDRGN</sequence>
<dbReference type="STRING" id="1763535.LPB072_13620"/>
<dbReference type="InterPro" id="IPR050855">
    <property type="entry name" value="NDM-1-like"/>
</dbReference>
<dbReference type="Gene3D" id="3.60.15.10">
    <property type="entry name" value="Ribonuclease Z/Hydroxyacylglutathione hydrolase-like"/>
    <property type="match status" value="1"/>
</dbReference>
<evidence type="ECO:0000313" key="5">
    <source>
        <dbReference type="Proteomes" id="UP000185680"/>
    </source>
</evidence>
<reference evidence="4 5" key="1">
    <citation type="submission" date="2016-10" db="EMBL/GenBank/DDBJ databases">
        <title>Hydorgenophaga sp. LPB0072 isolated from gastropod.</title>
        <authorList>
            <person name="Kim E."/>
            <person name="Yi H."/>
        </authorList>
    </citation>
    <scope>NUCLEOTIDE SEQUENCE [LARGE SCALE GENOMIC DNA]</scope>
    <source>
        <strain evidence="4 5">LPB0072</strain>
    </source>
</reference>
<name>A0A1D8NX93_9BURK</name>
<proteinExistence type="inferred from homology"/>
<organism evidence="4 5">
    <name type="scientific">Hydrogenophaga crassostreae</name>
    <dbReference type="NCBI Taxonomy" id="1763535"/>
    <lineage>
        <taxon>Bacteria</taxon>
        <taxon>Pseudomonadati</taxon>
        <taxon>Pseudomonadota</taxon>
        <taxon>Betaproteobacteria</taxon>
        <taxon>Burkholderiales</taxon>
        <taxon>Comamonadaceae</taxon>
        <taxon>Hydrogenophaga</taxon>
    </lineage>
</organism>
<dbReference type="GO" id="GO:0017001">
    <property type="term" value="P:antibiotic catabolic process"/>
    <property type="evidence" value="ECO:0007669"/>
    <property type="project" value="UniProtKB-ARBA"/>
</dbReference>
<feature type="chain" id="PRO_5009110683" description="Metallo-beta-lactamase domain-containing protein" evidence="2">
    <location>
        <begin position="27"/>
        <end position="332"/>
    </location>
</feature>
<dbReference type="SUPFAM" id="SSF56281">
    <property type="entry name" value="Metallo-hydrolase/oxidoreductase"/>
    <property type="match status" value="1"/>
</dbReference>
<dbReference type="PROSITE" id="PS51257">
    <property type="entry name" value="PROKAR_LIPOPROTEIN"/>
    <property type="match status" value="1"/>
</dbReference>
<gene>
    <name evidence="4" type="ORF">LPB072_13620</name>
</gene>
<dbReference type="InterPro" id="IPR001279">
    <property type="entry name" value="Metallo-B-lactamas"/>
</dbReference>
<dbReference type="Pfam" id="PF00753">
    <property type="entry name" value="Lactamase_B"/>
    <property type="match status" value="1"/>
</dbReference>
<evidence type="ECO:0000256" key="1">
    <source>
        <dbReference type="ARBA" id="ARBA00005250"/>
    </source>
</evidence>
<evidence type="ECO:0000259" key="3">
    <source>
        <dbReference type="SMART" id="SM00849"/>
    </source>
</evidence>
<dbReference type="CDD" id="cd16282">
    <property type="entry name" value="metallo-hydrolase-like_MBL-fold"/>
    <property type="match status" value="1"/>
</dbReference>
<feature type="signal peptide" evidence="2">
    <location>
        <begin position="1"/>
        <end position="26"/>
    </location>
</feature>
<dbReference type="EMBL" id="CP017476">
    <property type="protein sequence ID" value="AOW13726.1"/>
    <property type="molecule type" value="Genomic_DNA"/>
</dbReference>
<dbReference type="Proteomes" id="UP000185680">
    <property type="component" value="Chromosome"/>
</dbReference>
<accession>A0A1D8NX93</accession>